<dbReference type="PANTHER" id="PTHR46268">
    <property type="entry name" value="STRESS RESPONSE PROTEIN NHAX"/>
    <property type="match status" value="1"/>
</dbReference>
<evidence type="ECO:0000256" key="1">
    <source>
        <dbReference type="ARBA" id="ARBA00008791"/>
    </source>
</evidence>
<protein>
    <submittedName>
        <fullName evidence="3">Nucleotide-binding universal stress UspA family protein</fullName>
    </submittedName>
</protein>
<comment type="similarity">
    <text evidence="1">Belongs to the universal stress protein A family.</text>
</comment>
<dbReference type="OrthoDB" id="8547832at2"/>
<dbReference type="PANTHER" id="PTHR46268:SF6">
    <property type="entry name" value="UNIVERSAL STRESS PROTEIN UP12"/>
    <property type="match status" value="1"/>
</dbReference>
<dbReference type="SUPFAM" id="SSF52402">
    <property type="entry name" value="Adenine nucleotide alpha hydrolases-like"/>
    <property type="match status" value="1"/>
</dbReference>
<dbReference type="Proteomes" id="UP000294737">
    <property type="component" value="Unassembled WGS sequence"/>
</dbReference>
<keyword evidence="4" id="KW-1185">Reference proteome</keyword>
<dbReference type="PRINTS" id="PR01438">
    <property type="entry name" value="UNVRSLSTRESS"/>
</dbReference>
<dbReference type="InterPro" id="IPR006015">
    <property type="entry name" value="Universal_stress_UspA"/>
</dbReference>
<dbReference type="EMBL" id="SNWF01000005">
    <property type="protein sequence ID" value="TDN89731.1"/>
    <property type="molecule type" value="Genomic_DNA"/>
</dbReference>
<comment type="caution">
    <text evidence="3">The sequence shown here is derived from an EMBL/GenBank/DDBJ whole genome shotgun (WGS) entry which is preliminary data.</text>
</comment>
<feature type="domain" description="UspA" evidence="2">
    <location>
        <begin position="1"/>
        <end position="146"/>
    </location>
</feature>
<dbReference type="InterPro" id="IPR014729">
    <property type="entry name" value="Rossmann-like_a/b/a_fold"/>
</dbReference>
<sequence>MYQHILVPIDGSTTSERAVTEATAMAKLCSARVRLLHIVDMGEYVYGYETPHSYISQTRPQVLAAARQLLQRTRSELEAKGVPVDIDLCESTGAYVSDIIVDHAVHWGADLIVLGTHGRRGIDRILMGSDAERVARMSPLPVLLIKPAHMQSAPHPSGMRTIACDEMQDPV</sequence>
<dbReference type="Pfam" id="PF00582">
    <property type="entry name" value="Usp"/>
    <property type="match status" value="1"/>
</dbReference>
<dbReference type="InterPro" id="IPR006016">
    <property type="entry name" value="UspA"/>
</dbReference>
<gene>
    <name evidence="3" type="ORF">EV677_1791</name>
</gene>
<dbReference type="Gene3D" id="3.40.50.620">
    <property type="entry name" value="HUPs"/>
    <property type="match status" value="1"/>
</dbReference>
<dbReference type="PIRSF" id="PIRSF006276">
    <property type="entry name" value="UspA"/>
    <property type="match status" value="1"/>
</dbReference>
<evidence type="ECO:0000313" key="3">
    <source>
        <dbReference type="EMBL" id="TDN89731.1"/>
    </source>
</evidence>
<proteinExistence type="inferred from homology"/>
<dbReference type="AlphaFoldDB" id="A0A4R6G5C4"/>
<accession>A0A4R6G5C4</accession>
<reference evidence="3 4" key="1">
    <citation type="submission" date="2019-03" db="EMBL/GenBank/DDBJ databases">
        <title>Genomic Encyclopedia of Type Strains, Phase IV (KMG-IV): sequencing the most valuable type-strain genomes for metagenomic binning, comparative biology and taxonomic classification.</title>
        <authorList>
            <person name="Goeker M."/>
        </authorList>
    </citation>
    <scope>NUCLEOTIDE SEQUENCE [LARGE SCALE GENOMIC DNA]</scope>
    <source>
        <strain evidence="3 4">DSM 18555</strain>
    </source>
</reference>
<evidence type="ECO:0000313" key="4">
    <source>
        <dbReference type="Proteomes" id="UP000294737"/>
    </source>
</evidence>
<organism evidence="3 4">
    <name type="scientific">Herminiimonas fonticola</name>
    <dbReference type="NCBI Taxonomy" id="303380"/>
    <lineage>
        <taxon>Bacteria</taxon>
        <taxon>Pseudomonadati</taxon>
        <taxon>Pseudomonadota</taxon>
        <taxon>Betaproteobacteria</taxon>
        <taxon>Burkholderiales</taxon>
        <taxon>Oxalobacteraceae</taxon>
        <taxon>Herminiimonas</taxon>
    </lineage>
</organism>
<name>A0A4R6G5C4_9BURK</name>
<dbReference type="RefSeq" id="WP_112991840.1">
    <property type="nucleotide sequence ID" value="NZ_PTLZ01000002.1"/>
</dbReference>
<evidence type="ECO:0000259" key="2">
    <source>
        <dbReference type="Pfam" id="PF00582"/>
    </source>
</evidence>
<dbReference type="CDD" id="cd00293">
    <property type="entry name" value="USP-like"/>
    <property type="match status" value="1"/>
</dbReference>